<evidence type="ECO:0000313" key="2">
    <source>
        <dbReference type="Proteomes" id="UP001328107"/>
    </source>
</evidence>
<feature type="non-terminal residue" evidence="1">
    <location>
        <position position="1"/>
    </location>
</feature>
<evidence type="ECO:0000313" key="1">
    <source>
        <dbReference type="EMBL" id="GMR39782.1"/>
    </source>
</evidence>
<proteinExistence type="predicted"/>
<sequence length="114" mass="12847">EMGLTGSHAPLPLNAFPATDSGGSVKLSSSWEQTGGGENNWITRLLPQTYGPDEHVHRLLKESVKKQQHTSHHQQLRIHTPLNLSVSRSWKGNVKLIKRLYFLLRVIVICGMVW</sequence>
<accession>A0AAN5CDQ3</accession>
<dbReference type="EMBL" id="BTRK01000003">
    <property type="protein sequence ID" value="GMR39782.1"/>
    <property type="molecule type" value="Genomic_DNA"/>
</dbReference>
<dbReference type="Proteomes" id="UP001328107">
    <property type="component" value="Unassembled WGS sequence"/>
</dbReference>
<name>A0AAN5CDQ3_9BILA</name>
<organism evidence="1 2">
    <name type="scientific">Pristionchus mayeri</name>
    <dbReference type="NCBI Taxonomy" id="1317129"/>
    <lineage>
        <taxon>Eukaryota</taxon>
        <taxon>Metazoa</taxon>
        <taxon>Ecdysozoa</taxon>
        <taxon>Nematoda</taxon>
        <taxon>Chromadorea</taxon>
        <taxon>Rhabditida</taxon>
        <taxon>Rhabditina</taxon>
        <taxon>Diplogasteromorpha</taxon>
        <taxon>Diplogasteroidea</taxon>
        <taxon>Neodiplogasteridae</taxon>
        <taxon>Pristionchus</taxon>
    </lineage>
</organism>
<dbReference type="AlphaFoldDB" id="A0AAN5CDQ3"/>
<reference evidence="2" key="1">
    <citation type="submission" date="2022-10" db="EMBL/GenBank/DDBJ databases">
        <title>Genome assembly of Pristionchus species.</title>
        <authorList>
            <person name="Yoshida K."/>
            <person name="Sommer R.J."/>
        </authorList>
    </citation>
    <scope>NUCLEOTIDE SEQUENCE [LARGE SCALE GENOMIC DNA]</scope>
    <source>
        <strain evidence="2">RS5460</strain>
    </source>
</reference>
<protein>
    <submittedName>
        <fullName evidence="1">Uncharacterized protein</fullName>
    </submittedName>
</protein>
<keyword evidence="2" id="KW-1185">Reference proteome</keyword>
<comment type="caution">
    <text evidence="1">The sequence shown here is derived from an EMBL/GenBank/DDBJ whole genome shotgun (WGS) entry which is preliminary data.</text>
</comment>
<gene>
    <name evidence="1" type="ORF">PMAYCL1PPCAC_09977</name>
</gene>